<evidence type="ECO:0000313" key="2">
    <source>
        <dbReference type="EMBL" id="GFY66854.1"/>
    </source>
</evidence>
<sequence>MDDSDIWASQIINEIFENYQVAKHQANKEVSDVLLQDSASSEIVNCNIVKDKEDGELSLKDSKSEENISKSSSHSILEQESEVTDVNKNANESSAIQETFKVSEHHENLILPNVPSWLSNTYIPRLQLYESSSPSVTPSISTKDSNDNISFGESRCYNEAVIISYNADAEKTITHRGNAAQNDNNSLGDEFIIQKSKEIEVNNNLNTCAQREQTFDRNELAENLFTSEAPICKTLSPITMPVMSILIPKQDHDVEHKKTKDNNETTSNLFGSMEKENCRITEDSLTDKLMVQTSKDVDINNYLSQCTPTENASKEIEHAKDLLSSEVPMSETMPPFISPLFSSFAHEPNDNIIHEEFNYSDKTTTNSSNQILIEEFYQSRDTFEDNLLCSNLLKSVVSNEQLNRNHTETPIVNTLDSKDPSTSLQFTTNNDSTIKSVLQLENKIQEALDSHLSTDFVAALTLALTNGIETVASNNNKQKVAEKTVILREANTLPKKETKNPYRDLNLATGKIITSPRDRNIIVQSYRMLVTFIEICLIIPIATYLEKYLDLFEFILALMACIIHDSFCSIKSNAQNAFLSDGHLIAKEDNTGTAIKTRKYDENDNVEQYIETYNVPSFKSKTSKSSMSLIAFSSDTSSLPEETNELISLADDKSTKSCCEGSIDKIVGDVGISTFEMKVPNNMSHVNQLSHPLFAVFNESTTTEWNEDSVNKKETFERSFSISPMKEISTNIDFLSKGIETGTLKPSPMLKEYFKKIEELGTRSNILGNTKISIEEGSYFSNFDSLLELECIKKVESETDSRNFLSHAGEFDKTQNIDIDFNPENRETSLKVLNDELNVNILKQEALILNITEKNNENILLEIKKPHVKEEISSETKEDGVNRTLVANIFPTLQSIDTTEDTEEDKYFLNGDFIPFRNLEISLKENEETDNSEMVSDLKADEINPYGSSFGVGNDDMIFESFGKKSTTEEAEQHELCLEKNELDFDQNIDKSALNENITEMVTIDKMEDSFEEKFDSHNFLSNVGEFNNIQKNDIDFKPENREISLKDLNDELNVDILKQEALTLSKTEKDNKNILFEIKMPHIKEEISETKEDGENKTLVENIFPALPSIDTTEDTEEDKYLLDGDFIPFRNLEISLNENEETDNREVVSDLKTDEINPYGNSFGVGNDYRIFESFDKEPTTEEAEQYELCSEENELDFDQNIDKSGLNENITENVTIDKKENSFGEKFDPFHSINKSTETDSITESYSVLEDFATFAKIQNENLDDKARNKNNTVSLPSLTVQTSECIADENQGESNKLRNFDMTLIPNNSNETELNISISNVFNNRSSNSACLVTNKSYSIEDIVQKENDGKVTKYMSEEGHPFLQSVNSYIGSDTPEKNVMFEADFSPSRELENTFTSYEYKSNNISLPEAIESEQIEISKKLDWENKDDAFVNIGNTLTVKIANQDKIDSKAIKLDMDEGISNFANNKVSKLYFSEEFIPRVNYTEFEKQNEIKEIRVPKECQENINNNSNEFLIDIGCKRDVLLDHDCLELNEIENLKEKDIATFLEQCHEETGSKNMYTDNDLFDNVTYDQTYSHNNVQANNIKQIESEFSTQANDCSETSGENENEISSFQGYFTEITHLDTKKETANESENCSRNIILDESIATCCGYDQEESLEISQEMGDGKCSTINISLEVNCSLESIECLSSDDDDEENDFLESVKTNNGTKVYQSISGYISLENSIDTEMESFYYQEDTGNVTLLDEEPLLESKRAALASATDIERSNEDEMQSTSLSVPQFKSSESKHSQSSKNIPNVSSSQVRDSVKIEVPQSSEPFELDRPSENNALATTVEQPKESKSTSDIKKKKQGNIKHRVSSVWKMFQRVDKGHKYKKYHDDT</sequence>
<gene>
    <name evidence="2" type="ORF">TNIN_227641</name>
</gene>
<feature type="compositionally biased region" description="Basic and acidic residues" evidence="1">
    <location>
        <begin position="57"/>
        <end position="68"/>
    </location>
</feature>
<evidence type="ECO:0000256" key="1">
    <source>
        <dbReference type="SAM" id="MobiDB-lite"/>
    </source>
</evidence>
<feature type="compositionally biased region" description="Polar residues" evidence="1">
    <location>
        <begin position="1799"/>
        <end position="1809"/>
    </location>
</feature>
<feature type="region of interest" description="Disordered" evidence="1">
    <location>
        <begin position="57"/>
        <end position="88"/>
    </location>
</feature>
<feature type="region of interest" description="Disordered" evidence="1">
    <location>
        <begin position="1766"/>
        <end position="1863"/>
    </location>
</feature>
<proteinExistence type="predicted"/>
<dbReference type="EMBL" id="BMAV01016263">
    <property type="protein sequence ID" value="GFY66854.1"/>
    <property type="molecule type" value="Genomic_DNA"/>
</dbReference>
<dbReference type="Proteomes" id="UP000886998">
    <property type="component" value="Unassembled WGS sequence"/>
</dbReference>
<accession>A0A8X6YC43</accession>
<feature type="compositionally biased region" description="Basic residues" evidence="1">
    <location>
        <begin position="1851"/>
        <end position="1862"/>
    </location>
</feature>
<feature type="compositionally biased region" description="Low complexity" evidence="1">
    <location>
        <begin position="69"/>
        <end position="78"/>
    </location>
</feature>
<name>A0A8X6YC43_9ARAC</name>
<feature type="compositionally biased region" description="Polar residues" evidence="1">
    <location>
        <begin position="1777"/>
        <end position="1786"/>
    </location>
</feature>
<evidence type="ECO:0000313" key="3">
    <source>
        <dbReference type="Proteomes" id="UP000886998"/>
    </source>
</evidence>
<dbReference type="OrthoDB" id="10393752at2759"/>
<organism evidence="2 3">
    <name type="scientific">Trichonephila inaurata madagascariensis</name>
    <dbReference type="NCBI Taxonomy" id="2747483"/>
    <lineage>
        <taxon>Eukaryota</taxon>
        <taxon>Metazoa</taxon>
        <taxon>Ecdysozoa</taxon>
        <taxon>Arthropoda</taxon>
        <taxon>Chelicerata</taxon>
        <taxon>Arachnida</taxon>
        <taxon>Araneae</taxon>
        <taxon>Araneomorphae</taxon>
        <taxon>Entelegynae</taxon>
        <taxon>Araneoidea</taxon>
        <taxon>Nephilidae</taxon>
        <taxon>Trichonephila</taxon>
        <taxon>Trichonephila inaurata</taxon>
    </lineage>
</organism>
<comment type="caution">
    <text evidence="2">The sequence shown here is derived from an EMBL/GenBank/DDBJ whole genome shotgun (WGS) entry which is preliminary data.</text>
</comment>
<keyword evidence="3" id="KW-1185">Reference proteome</keyword>
<protein>
    <submittedName>
        <fullName evidence="2">Uncharacterized protein</fullName>
    </submittedName>
</protein>
<feature type="compositionally biased region" description="Polar residues" evidence="1">
    <location>
        <begin position="1830"/>
        <end position="1839"/>
    </location>
</feature>
<reference evidence="2" key="1">
    <citation type="submission" date="2020-08" db="EMBL/GenBank/DDBJ databases">
        <title>Multicomponent nature underlies the extraordinary mechanical properties of spider dragline silk.</title>
        <authorList>
            <person name="Kono N."/>
            <person name="Nakamura H."/>
            <person name="Mori M."/>
            <person name="Yoshida Y."/>
            <person name="Ohtoshi R."/>
            <person name="Malay A.D."/>
            <person name="Moran D.A.P."/>
            <person name="Tomita M."/>
            <person name="Numata K."/>
            <person name="Arakawa K."/>
        </authorList>
    </citation>
    <scope>NUCLEOTIDE SEQUENCE</scope>
</reference>
<feature type="compositionally biased region" description="Basic and acidic residues" evidence="1">
    <location>
        <begin position="1840"/>
        <end position="1850"/>
    </location>
</feature>